<proteinExistence type="predicted"/>
<dbReference type="RefSeq" id="WP_132937688.1">
    <property type="nucleotide sequence ID" value="NZ_CP119676.1"/>
</dbReference>
<dbReference type="OrthoDB" id="7363702at2"/>
<protein>
    <submittedName>
        <fullName evidence="1">Uncharacterized protein</fullName>
    </submittedName>
</protein>
<accession>A0A4R3JFQ1</accession>
<organism evidence="1 2">
    <name type="scientific">Varunaivibrio sulfuroxidans</name>
    <dbReference type="NCBI Taxonomy" id="1773489"/>
    <lineage>
        <taxon>Bacteria</taxon>
        <taxon>Pseudomonadati</taxon>
        <taxon>Pseudomonadota</taxon>
        <taxon>Alphaproteobacteria</taxon>
        <taxon>Rhodospirillales</taxon>
        <taxon>Magnetovibrionaceae</taxon>
        <taxon>Varunaivibrio</taxon>
    </lineage>
</organism>
<dbReference type="EMBL" id="SLZW01000001">
    <property type="protein sequence ID" value="TCS64958.1"/>
    <property type="molecule type" value="Genomic_DNA"/>
</dbReference>
<evidence type="ECO:0000313" key="1">
    <source>
        <dbReference type="EMBL" id="TCS64958.1"/>
    </source>
</evidence>
<reference evidence="1 2" key="1">
    <citation type="submission" date="2019-03" db="EMBL/GenBank/DDBJ databases">
        <title>Genomic Encyclopedia of Type Strains, Phase IV (KMG-IV): sequencing the most valuable type-strain genomes for metagenomic binning, comparative biology and taxonomic classification.</title>
        <authorList>
            <person name="Goeker M."/>
        </authorList>
    </citation>
    <scope>NUCLEOTIDE SEQUENCE [LARGE SCALE GENOMIC DNA]</scope>
    <source>
        <strain evidence="1 2">DSM 101688</strain>
    </source>
</reference>
<sequence length="154" mass="16314">MDFQDETTNGDGATASGDEGRVFGRIVRYMSEQLQEANRVQSDDELAQLIATFTELAQAFETTGGFEFAAEQALPLSHTFFMIEQGMRSLSAQAAEAGQNDAAAKIEWGALQAKGIAAVLEEKHLGGAGGIIAFSMDDEDGFSPAFETGGTNGH</sequence>
<dbReference type="AlphaFoldDB" id="A0A4R3JFQ1"/>
<gene>
    <name evidence="1" type="ORF">EDD55_101289</name>
</gene>
<dbReference type="Proteomes" id="UP000295304">
    <property type="component" value="Unassembled WGS sequence"/>
</dbReference>
<name>A0A4R3JFQ1_9PROT</name>
<keyword evidence="2" id="KW-1185">Reference proteome</keyword>
<comment type="caution">
    <text evidence="1">The sequence shown here is derived from an EMBL/GenBank/DDBJ whole genome shotgun (WGS) entry which is preliminary data.</text>
</comment>
<evidence type="ECO:0000313" key="2">
    <source>
        <dbReference type="Proteomes" id="UP000295304"/>
    </source>
</evidence>